<dbReference type="AlphaFoldDB" id="A0A3B6ILX6"/>
<dbReference type="NCBIfam" id="TIGR01640">
    <property type="entry name" value="F_box_assoc_1"/>
    <property type="match status" value="1"/>
</dbReference>
<dbReference type="InterPro" id="IPR017451">
    <property type="entry name" value="F-box-assoc_interact_dom"/>
</dbReference>
<dbReference type="PANTHER" id="PTHR31111">
    <property type="entry name" value="BNAA05G37150D PROTEIN-RELATED"/>
    <property type="match status" value="1"/>
</dbReference>
<proteinExistence type="predicted"/>
<dbReference type="Gramene" id="TraesARI4B03G02282130.1">
    <property type="protein sequence ID" value="TraesARI4B03G02282130.1.CDS1"/>
    <property type="gene ID" value="TraesARI4B03G02282130"/>
</dbReference>
<dbReference type="InterPro" id="IPR013187">
    <property type="entry name" value="F-box-assoc_dom_typ3"/>
</dbReference>
<dbReference type="Gramene" id="TraesCS4B02G061700.1">
    <property type="protein sequence ID" value="TraesCS4B02G061700.1.cds1"/>
    <property type="gene ID" value="TraesCS4B02G061700"/>
</dbReference>
<reference evidence="2" key="1">
    <citation type="submission" date="2018-08" db="EMBL/GenBank/DDBJ databases">
        <authorList>
            <person name="Rossello M."/>
        </authorList>
    </citation>
    <scope>NUCLEOTIDE SEQUENCE [LARGE SCALE GENOMIC DNA]</scope>
    <source>
        <strain evidence="2">cv. Chinese Spring</strain>
    </source>
</reference>
<dbReference type="Gramene" id="TraesNOR4B03G02262490.1">
    <property type="protein sequence ID" value="TraesNOR4B03G02262490.1.CDS1"/>
    <property type="gene ID" value="TraesNOR4B03G02262490"/>
</dbReference>
<dbReference type="Gramene" id="TraesLAC4B03G02199100.1">
    <property type="protein sequence ID" value="TraesLAC4B03G02199100.1.CDS1"/>
    <property type="gene ID" value="TraesLAC4B03G02199100"/>
</dbReference>
<dbReference type="Gramene" id="TraesWEE_scaffold_063829_01G000100.1">
    <property type="protein sequence ID" value="TraesWEE_scaffold_063829_01G000100.1"/>
    <property type="gene ID" value="TraesWEE_scaffold_063829_01G000100"/>
</dbReference>
<reference evidence="2" key="2">
    <citation type="submission" date="2018-10" db="UniProtKB">
        <authorList>
            <consortium name="EnsemblPlants"/>
        </authorList>
    </citation>
    <scope>IDENTIFICATION</scope>
</reference>
<organism evidence="2">
    <name type="scientific">Triticum aestivum</name>
    <name type="common">Wheat</name>
    <dbReference type="NCBI Taxonomy" id="4565"/>
    <lineage>
        <taxon>Eukaryota</taxon>
        <taxon>Viridiplantae</taxon>
        <taxon>Streptophyta</taxon>
        <taxon>Embryophyta</taxon>
        <taxon>Tracheophyta</taxon>
        <taxon>Spermatophyta</taxon>
        <taxon>Magnoliopsida</taxon>
        <taxon>Liliopsida</taxon>
        <taxon>Poales</taxon>
        <taxon>Poaceae</taxon>
        <taxon>BOP clade</taxon>
        <taxon>Pooideae</taxon>
        <taxon>Triticodae</taxon>
        <taxon>Triticeae</taxon>
        <taxon>Triticinae</taxon>
        <taxon>Triticum</taxon>
    </lineage>
</organism>
<dbReference type="SMART" id="SM00256">
    <property type="entry name" value="FBOX"/>
    <property type="match status" value="1"/>
</dbReference>
<dbReference type="Gramene" id="TraesPARA_EIv1.0_1320080.1">
    <property type="protein sequence ID" value="TraesPARA_EIv1.0_1320080.1.CDS1"/>
    <property type="gene ID" value="TraesPARA_EIv1.0_1320080"/>
</dbReference>
<dbReference type="Gramene" id="TraesMAC4B03G02244760.1">
    <property type="protein sequence ID" value="TraesMAC4B03G02244760.1.CDS1"/>
    <property type="gene ID" value="TraesMAC4B03G02244760"/>
</dbReference>
<name>A0A3B6ILX6_WHEAT</name>
<dbReference type="Gramene" id="TraesLDM4B03G02245250.1">
    <property type="protein sequence ID" value="TraesLDM4B03G02245250.1.CDS1"/>
    <property type="gene ID" value="TraesLDM4B03G02245250"/>
</dbReference>
<dbReference type="Gramene" id="TraesCLE_scaffold_006758_01G000700.1">
    <property type="protein sequence ID" value="TraesCLE_scaffold_006758_01G000700.1"/>
    <property type="gene ID" value="TraesCLE_scaffold_006758_01G000700"/>
</dbReference>
<dbReference type="Pfam" id="PF08268">
    <property type="entry name" value="FBA_3"/>
    <property type="match status" value="1"/>
</dbReference>
<evidence type="ECO:0000313" key="2">
    <source>
        <dbReference type="EnsemblPlants" id="TraesCS4B02G061700.1.cds1"/>
    </source>
</evidence>
<dbReference type="Gramene" id="TraesJUL4B03G02266270.2">
    <property type="protein sequence ID" value="TraesJUL4B03G02266270.2.CDS1"/>
    <property type="gene ID" value="TraesJUL4B03G02266270"/>
</dbReference>
<dbReference type="CDD" id="cd22157">
    <property type="entry name" value="F-box_AtFBW1-like"/>
    <property type="match status" value="1"/>
</dbReference>
<dbReference type="OMA" id="WQETEQD"/>
<gene>
    <name evidence="2" type="primary">LOC123090981</name>
</gene>
<evidence type="ECO:0000259" key="1">
    <source>
        <dbReference type="PROSITE" id="PS50181"/>
    </source>
</evidence>
<dbReference type="SUPFAM" id="SSF81383">
    <property type="entry name" value="F-box domain"/>
    <property type="match status" value="1"/>
</dbReference>
<dbReference type="Pfam" id="PF00646">
    <property type="entry name" value="F-box"/>
    <property type="match status" value="1"/>
</dbReference>
<dbReference type="PANTHER" id="PTHR31111:SF133">
    <property type="entry name" value="OS07G0196600 PROTEIN"/>
    <property type="match status" value="1"/>
</dbReference>
<protein>
    <recommendedName>
        <fullName evidence="1">F-box domain-containing protein</fullName>
    </recommendedName>
</protein>
<dbReference type="KEGG" id="taes:123090981"/>
<evidence type="ECO:0000313" key="3">
    <source>
        <dbReference type="Proteomes" id="UP000019116"/>
    </source>
</evidence>
<dbReference type="InterPro" id="IPR001810">
    <property type="entry name" value="F-box_dom"/>
</dbReference>
<dbReference type="Gramene" id="TraesJAG4B03G02244900.1">
    <property type="protein sequence ID" value="TraesJAG4B03G02244900.1.CDS1"/>
    <property type="gene ID" value="TraesJAG4B03G02244900"/>
</dbReference>
<accession>A0A3B6ILX6</accession>
<dbReference type="Gene3D" id="1.20.1280.50">
    <property type="match status" value="1"/>
</dbReference>
<dbReference type="Gramene" id="TraesCAD_scaffold_014197_01G000500.1">
    <property type="protein sequence ID" value="TraesCAD_scaffold_014197_01G000500.1"/>
    <property type="gene ID" value="TraesCAD_scaffold_014197_01G000500"/>
</dbReference>
<sequence length="418" mass="48151">MAVSLKTIPEIQKVYKRRVRRQVPVIPDEIVFEILVRLPVKAIIRFKSVNKTWHAIISHPCFIGSHLQQSAKNQERKPSFLITPHILDKVIDSEAWPTTFSNYIPFYSWQEGQDNACLVHSTTFRGEFGSVHNMVHCDGLVVLLTNTKVFVFNPAIHDVLKLRNGQKDEWQFPTVGLGFDPRTSKYKVARFFYRSINFSTRTYSVGMEIFTIGGDDNSWRSVAEDPPLPIEPGTVTHFKGSLYLLVWDELVERCPQGVLRFSLEDETFSFICHPQLQSCKGERLNFIELGGELCLAQCLDGKQVIWMLHSVDGHEWIQHRVIILPKPELYKTLSVLPRDVLLIRSGNCLYHYADARRDAREVGRLDQLRYKNPRVGSFDYVGLDTFIFDMFSYTESLHPVTKQGKQRIYKDGNEALDG</sequence>
<dbReference type="OrthoDB" id="679831at2759"/>
<dbReference type="Gramene" id="TraesJUL4B03G02266270.1">
    <property type="protein sequence ID" value="TraesJUL4B03G02266270.1.CDS1"/>
    <property type="gene ID" value="TraesJUL4B03G02266270"/>
</dbReference>
<dbReference type="InterPro" id="IPR036047">
    <property type="entry name" value="F-box-like_dom_sf"/>
</dbReference>
<dbReference type="RefSeq" id="XP_044368305.1">
    <property type="nucleotide sequence ID" value="XM_044512370.1"/>
</dbReference>
<feature type="domain" description="F-box" evidence="1">
    <location>
        <begin position="20"/>
        <end position="70"/>
    </location>
</feature>
<keyword evidence="3" id="KW-1185">Reference proteome</keyword>
<dbReference type="PROSITE" id="PS50181">
    <property type="entry name" value="FBOX"/>
    <property type="match status" value="1"/>
</dbReference>
<dbReference type="Gramene" id="TraesSYM4B03G02271760.1">
    <property type="protein sequence ID" value="TraesSYM4B03G02271760.1.CDS1"/>
    <property type="gene ID" value="TraesSYM4B03G02271760"/>
</dbReference>
<dbReference type="EnsemblPlants" id="TraesCS4B02G061700.1">
    <property type="protein sequence ID" value="TraesCS4B02G061700.1.cds1"/>
    <property type="gene ID" value="TraesCS4B02G061700"/>
</dbReference>
<dbReference type="GeneID" id="123090981"/>
<dbReference type="Gramene" id="TraesSTA4B03G02240420.1">
    <property type="protein sequence ID" value="TraesSTA4B03G02240420.1.CDS1"/>
    <property type="gene ID" value="TraesSTA4B03G02240420"/>
</dbReference>
<dbReference type="STRING" id="4565.A0A3B6ILX6"/>
<dbReference type="Proteomes" id="UP000019116">
    <property type="component" value="Chromosome 4B"/>
</dbReference>
<dbReference type="Gramene" id="TraesROB_scaffold_020656_01G000100.1">
    <property type="protein sequence ID" value="TraesROB_scaffold_020656_01G000100.1"/>
    <property type="gene ID" value="TraesROB_scaffold_020656_01G000100"/>
</dbReference>